<name>A0AAD9QK84_ACRCE</name>
<organism evidence="1 2">
    <name type="scientific">Acropora cervicornis</name>
    <name type="common">Staghorn coral</name>
    <dbReference type="NCBI Taxonomy" id="6130"/>
    <lineage>
        <taxon>Eukaryota</taxon>
        <taxon>Metazoa</taxon>
        <taxon>Cnidaria</taxon>
        <taxon>Anthozoa</taxon>
        <taxon>Hexacorallia</taxon>
        <taxon>Scleractinia</taxon>
        <taxon>Astrocoeniina</taxon>
        <taxon>Acroporidae</taxon>
        <taxon>Acropora</taxon>
    </lineage>
</organism>
<dbReference type="EMBL" id="JARQWQ010000027">
    <property type="protein sequence ID" value="KAK2562823.1"/>
    <property type="molecule type" value="Genomic_DNA"/>
</dbReference>
<comment type="caution">
    <text evidence="1">The sequence shown here is derived from an EMBL/GenBank/DDBJ whole genome shotgun (WGS) entry which is preliminary data.</text>
</comment>
<evidence type="ECO:0000313" key="1">
    <source>
        <dbReference type="EMBL" id="KAK2562823.1"/>
    </source>
</evidence>
<protein>
    <submittedName>
        <fullName evidence="1">Uncharacterized protein</fullName>
    </submittedName>
</protein>
<evidence type="ECO:0000313" key="2">
    <source>
        <dbReference type="Proteomes" id="UP001249851"/>
    </source>
</evidence>
<reference evidence="1" key="2">
    <citation type="journal article" date="2023" name="Science">
        <title>Genomic signatures of disease resistance in endangered staghorn corals.</title>
        <authorList>
            <person name="Vollmer S.V."/>
            <person name="Selwyn J.D."/>
            <person name="Despard B.A."/>
            <person name="Roesel C.L."/>
        </authorList>
    </citation>
    <scope>NUCLEOTIDE SEQUENCE</scope>
    <source>
        <strain evidence="1">K2</strain>
    </source>
</reference>
<dbReference type="AlphaFoldDB" id="A0AAD9QK84"/>
<gene>
    <name evidence="1" type="ORF">P5673_013780</name>
</gene>
<sequence length="174" mass="19318">MTASGFISHKHYEFPWTNSNLQVDNVEFVGDFSVHGQKGRPVSELANAALHVDDTRLRYASITKFGNHMSSGLDASLPESALRYGCVRELGDIMNRVSFRNGETGIPPFKKLLFCLSNVALGDAVFRKYDIILVIKSPLAKRTLPNCQSKPVINHSLVCHPLTDKRIGALLNKH</sequence>
<proteinExistence type="predicted"/>
<keyword evidence="2" id="KW-1185">Reference proteome</keyword>
<dbReference type="Proteomes" id="UP001249851">
    <property type="component" value="Unassembled WGS sequence"/>
</dbReference>
<reference evidence="1" key="1">
    <citation type="journal article" date="2023" name="G3 (Bethesda)">
        <title>Whole genome assembly and annotation of the endangered Caribbean coral Acropora cervicornis.</title>
        <authorList>
            <person name="Selwyn J.D."/>
            <person name="Vollmer S.V."/>
        </authorList>
    </citation>
    <scope>NUCLEOTIDE SEQUENCE</scope>
    <source>
        <strain evidence="1">K2</strain>
    </source>
</reference>
<accession>A0AAD9QK84</accession>